<dbReference type="Proteomes" id="UP001259572">
    <property type="component" value="Unassembled WGS sequence"/>
</dbReference>
<keyword evidence="5" id="KW-1185">Reference proteome</keyword>
<organism evidence="4 5">
    <name type="scientific">Sphingosinicella rhizophila</name>
    <dbReference type="NCBI Taxonomy" id="3050082"/>
    <lineage>
        <taxon>Bacteria</taxon>
        <taxon>Pseudomonadati</taxon>
        <taxon>Pseudomonadota</taxon>
        <taxon>Alphaproteobacteria</taxon>
        <taxon>Sphingomonadales</taxon>
        <taxon>Sphingosinicellaceae</taxon>
        <taxon>Sphingosinicella</taxon>
    </lineage>
</organism>
<dbReference type="SUPFAM" id="SSF47226">
    <property type="entry name" value="Histidine-containing phosphotransfer domain, HPT domain"/>
    <property type="match status" value="1"/>
</dbReference>
<feature type="domain" description="HPt" evidence="3">
    <location>
        <begin position="4"/>
        <end position="94"/>
    </location>
</feature>
<dbReference type="InterPro" id="IPR036641">
    <property type="entry name" value="HPT_dom_sf"/>
</dbReference>
<keyword evidence="1" id="KW-0902">Two-component regulatory system</keyword>
<keyword evidence="2" id="KW-0597">Phosphoprotein</keyword>
<evidence type="ECO:0000313" key="4">
    <source>
        <dbReference type="EMBL" id="MDT9600676.1"/>
    </source>
</evidence>
<gene>
    <name evidence="4" type="ORF">RQX22_17070</name>
</gene>
<reference evidence="4 5" key="1">
    <citation type="submission" date="2023-05" db="EMBL/GenBank/DDBJ databases">
        <authorList>
            <person name="Guo Y."/>
        </authorList>
    </citation>
    <scope>NUCLEOTIDE SEQUENCE [LARGE SCALE GENOMIC DNA]</scope>
    <source>
        <strain evidence="4 5">GR2756</strain>
    </source>
</reference>
<dbReference type="Pfam" id="PF01627">
    <property type="entry name" value="Hpt"/>
    <property type="match status" value="1"/>
</dbReference>
<evidence type="ECO:0000256" key="2">
    <source>
        <dbReference type="PROSITE-ProRule" id="PRU00110"/>
    </source>
</evidence>
<accession>A0ABU3QBC8</accession>
<protein>
    <submittedName>
        <fullName evidence="4">Hpt domain-containing protein</fullName>
    </submittedName>
</protein>
<name>A0ABU3QBC8_9SPHN</name>
<evidence type="ECO:0000259" key="3">
    <source>
        <dbReference type="PROSITE" id="PS50894"/>
    </source>
</evidence>
<dbReference type="EMBL" id="JAVUPU010000011">
    <property type="protein sequence ID" value="MDT9600676.1"/>
    <property type="molecule type" value="Genomic_DNA"/>
</dbReference>
<feature type="modified residue" description="Phosphohistidine" evidence="2">
    <location>
        <position position="43"/>
    </location>
</feature>
<dbReference type="PROSITE" id="PS50894">
    <property type="entry name" value="HPT"/>
    <property type="match status" value="1"/>
</dbReference>
<evidence type="ECO:0000256" key="1">
    <source>
        <dbReference type="ARBA" id="ARBA00023012"/>
    </source>
</evidence>
<proteinExistence type="predicted"/>
<comment type="caution">
    <text evidence="4">The sequence shown here is derived from an EMBL/GenBank/DDBJ whole genome shotgun (WGS) entry which is preliminary data.</text>
</comment>
<dbReference type="InterPro" id="IPR008207">
    <property type="entry name" value="Sig_transdc_His_kin_Hpt_dom"/>
</dbReference>
<dbReference type="Gene3D" id="1.20.120.160">
    <property type="entry name" value="HPT domain"/>
    <property type="match status" value="1"/>
</dbReference>
<sequence length="94" mass="10103">MNTFDERMEQLQTRFRLRAVADRERLLAALAASDLDEIRCIAHGLSGSGGVFGFTEISKAAERVELAVDEGGMQVVRDEAATLLGALAALAQPL</sequence>
<dbReference type="RefSeq" id="WP_315728067.1">
    <property type="nucleotide sequence ID" value="NZ_JAVUPU010000011.1"/>
</dbReference>
<evidence type="ECO:0000313" key="5">
    <source>
        <dbReference type="Proteomes" id="UP001259572"/>
    </source>
</evidence>